<sequence>MHLLDRLDSAKKAARENGYDFTDEEWKEAFDQLKRTEGIENGKAVADKLIPIIEAKIKQKKL</sequence>
<keyword evidence="2" id="KW-1185">Reference proteome</keyword>
<gene>
    <name evidence="1" type="ORF">MAR_018659</name>
</gene>
<reference evidence="1" key="1">
    <citation type="submission" date="2022-11" db="EMBL/GenBank/DDBJ databases">
        <title>Centuries of genome instability and evolution in soft-shell clam transmissible cancer (bioRxiv).</title>
        <authorList>
            <person name="Hart S.F.M."/>
            <person name="Yonemitsu M.A."/>
            <person name="Giersch R.M."/>
            <person name="Beal B.F."/>
            <person name="Arriagada G."/>
            <person name="Davis B.W."/>
            <person name="Ostrander E.A."/>
            <person name="Goff S.P."/>
            <person name="Metzger M.J."/>
        </authorList>
    </citation>
    <scope>NUCLEOTIDE SEQUENCE</scope>
    <source>
        <strain evidence="1">MELC-2E11</strain>
        <tissue evidence="1">Siphon/mantle</tissue>
    </source>
</reference>
<proteinExistence type="predicted"/>
<organism evidence="1 2">
    <name type="scientific">Mya arenaria</name>
    <name type="common">Soft-shell clam</name>
    <dbReference type="NCBI Taxonomy" id="6604"/>
    <lineage>
        <taxon>Eukaryota</taxon>
        <taxon>Metazoa</taxon>
        <taxon>Spiralia</taxon>
        <taxon>Lophotrochozoa</taxon>
        <taxon>Mollusca</taxon>
        <taxon>Bivalvia</taxon>
        <taxon>Autobranchia</taxon>
        <taxon>Heteroconchia</taxon>
        <taxon>Euheterodonta</taxon>
        <taxon>Imparidentia</taxon>
        <taxon>Neoheterodontei</taxon>
        <taxon>Myida</taxon>
        <taxon>Myoidea</taxon>
        <taxon>Myidae</taxon>
        <taxon>Mya</taxon>
    </lineage>
</organism>
<accession>A0ABY7EIT6</accession>
<dbReference type="EMBL" id="CP111017">
    <property type="protein sequence ID" value="WAR08701.1"/>
    <property type="molecule type" value="Genomic_DNA"/>
</dbReference>
<name>A0ABY7EIT6_MYAAR</name>
<evidence type="ECO:0000313" key="1">
    <source>
        <dbReference type="EMBL" id="WAR08701.1"/>
    </source>
</evidence>
<evidence type="ECO:0000313" key="2">
    <source>
        <dbReference type="Proteomes" id="UP001164746"/>
    </source>
</evidence>
<protein>
    <submittedName>
        <fullName evidence="1">Uncharacterized protein</fullName>
    </submittedName>
</protein>
<dbReference type="Proteomes" id="UP001164746">
    <property type="component" value="Chromosome 6"/>
</dbReference>